<dbReference type="Proteomes" id="UP001163321">
    <property type="component" value="Chromosome 8"/>
</dbReference>
<protein>
    <submittedName>
        <fullName evidence="1">Uncharacterized protein</fullName>
    </submittedName>
</protein>
<accession>A0ACC0VK10</accession>
<sequence length="116" mass="13186">MYSDIASKRADIDRRRIELEEQRWSEEKELIREEMRARSKDVEQAGRRMSIASRPALSKPSSCEVSTVTADEFFKSSDAGPRSRKFIKECIMDAPPAEPALLIASERSTAYSWGSI</sequence>
<evidence type="ECO:0000313" key="1">
    <source>
        <dbReference type="EMBL" id="KAI9906647.1"/>
    </source>
</evidence>
<dbReference type="EMBL" id="CM047587">
    <property type="protein sequence ID" value="KAI9906647.1"/>
    <property type="molecule type" value="Genomic_DNA"/>
</dbReference>
<proteinExistence type="predicted"/>
<gene>
    <name evidence="1" type="ORF">PsorP6_004630</name>
</gene>
<name>A0ACC0VK10_9STRA</name>
<comment type="caution">
    <text evidence="1">The sequence shown here is derived from an EMBL/GenBank/DDBJ whole genome shotgun (WGS) entry which is preliminary data.</text>
</comment>
<reference evidence="1 2" key="1">
    <citation type="journal article" date="2022" name="bioRxiv">
        <title>The genome of the oomycete Peronosclerospora sorghi, a cosmopolitan pathogen of maize and sorghum, is inflated with dispersed pseudogenes.</title>
        <authorList>
            <person name="Fletcher K."/>
            <person name="Martin F."/>
            <person name="Isakeit T."/>
            <person name="Cavanaugh K."/>
            <person name="Magill C."/>
            <person name="Michelmore R."/>
        </authorList>
    </citation>
    <scope>NUCLEOTIDE SEQUENCE [LARGE SCALE GENOMIC DNA]</scope>
    <source>
        <strain evidence="1">P6</strain>
    </source>
</reference>
<organism evidence="1 2">
    <name type="scientific">Peronosclerospora sorghi</name>
    <dbReference type="NCBI Taxonomy" id="230839"/>
    <lineage>
        <taxon>Eukaryota</taxon>
        <taxon>Sar</taxon>
        <taxon>Stramenopiles</taxon>
        <taxon>Oomycota</taxon>
        <taxon>Peronosporomycetes</taxon>
        <taxon>Peronosporales</taxon>
        <taxon>Peronosporaceae</taxon>
        <taxon>Peronosclerospora</taxon>
    </lineage>
</organism>
<evidence type="ECO:0000313" key="2">
    <source>
        <dbReference type="Proteomes" id="UP001163321"/>
    </source>
</evidence>
<keyword evidence="2" id="KW-1185">Reference proteome</keyword>